<dbReference type="RefSeq" id="WP_013253016.1">
    <property type="nucleotide sequence ID" value="NC_014364.1"/>
</dbReference>
<evidence type="ECO:0000313" key="3">
    <source>
        <dbReference type="Proteomes" id="UP000002318"/>
    </source>
</evidence>
<dbReference type="KEGG" id="ssm:Spirs_0397"/>
<dbReference type="PANTHER" id="PTHR33933">
    <property type="entry name" value="NUCLEOTIDYLTRANSFERASE"/>
    <property type="match status" value="1"/>
</dbReference>
<dbReference type="STRING" id="573413.Spirs_0397"/>
<dbReference type="eggNOG" id="COG1669">
    <property type="taxonomic scope" value="Bacteria"/>
</dbReference>
<dbReference type="InterPro" id="IPR052548">
    <property type="entry name" value="Type_VII_TA_antitoxin"/>
</dbReference>
<dbReference type="Pfam" id="PF01909">
    <property type="entry name" value="NTP_transf_2"/>
    <property type="match status" value="1"/>
</dbReference>
<dbReference type="Proteomes" id="UP000002318">
    <property type="component" value="Chromosome"/>
</dbReference>
<gene>
    <name evidence="2" type="ordered locus">Spirs_0397</name>
</gene>
<dbReference type="EMBL" id="CP002116">
    <property type="protein sequence ID" value="ADK79552.1"/>
    <property type="molecule type" value="Genomic_DNA"/>
</dbReference>
<name>E1RB22_SEDSS</name>
<sequence>MSTVSSIEYLTETVESLKTLNPLKVVLFGSTARGETHEWSDLDILVVLDEDKVPQSYEEKMKLKLVVRKAIREQSYKVPIDLLVYTRPEYDALKAQNSSFIREISSEGKTLYER</sequence>
<proteinExistence type="predicted"/>
<dbReference type="Gene3D" id="3.30.460.10">
    <property type="entry name" value="Beta Polymerase, domain 2"/>
    <property type="match status" value="1"/>
</dbReference>
<protein>
    <submittedName>
        <fullName evidence="2">DNA polymerase beta domain protein region</fullName>
    </submittedName>
</protein>
<dbReference type="SUPFAM" id="SSF81301">
    <property type="entry name" value="Nucleotidyltransferase"/>
    <property type="match status" value="1"/>
</dbReference>
<dbReference type="InterPro" id="IPR043519">
    <property type="entry name" value="NT_sf"/>
</dbReference>
<reference evidence="2 3" key="1">
    <citation type="journal article" date="2010" name="Stand. Genomic Sci.">
        <title>Complete genome sequence of Spirochaeta smaragdinae type strain (SEBR 4228).</title>
        <authorList>
            <person name="Mavromatis K."/>
            <person name="Yasawong M."/>
            <person name="Chertkov O."/>
            <person name="Lapidus A."/>
            <person name="Lucas S."/>
            <person name="Nolan M."/>
            <person name="Del Rio T.G."/>
            <person name="Tice H."/>
            <person name="Cheng J.F."/>
            <person name="Pitluck S."/>
            <person name="Liolios K."/>
            <person name="Ivanova N."/>
            <person name="Tapia R."/>
            <person name="Han C."/>
            <person name="Bruce D."/>
            <person name="Goodwin L."/>
            <person name="Pati A."/>
            <person name="Chen A."/>
            <person name="Palaniappan K."/>
            <person name="Land M."/>
            <person name="Hauser L."/>
            <person name="Chang Y.J."/>
            <person name="Jeffries C.D."/>
            <person name="Detter J.C."/>
            <person name="Rohde M."/>
            <person name="Brambilla E."/>
            <person name="Spring S."/>
            <person name="Goker M."/>
            <person name="Sikorski J."/>
            <person name="Woyke T."/>
            <person name="Bristow J."/>
            <person name="Eisen J.A."/>
            <person name="Markowitz V."/>
            <person name="Hugenholtz P."/>
            <person name="Klenk H.P."/>
            <person name="Kyrpides N.C."/>
        </authorList>
    </citation>
    <scope>NUCLEOTIDE SEQUENCE [LARGE SCALE GENOMIC DNA]</scope>
    <source>
        <strain evidence="3">DSM 11293 / JCM 15392 / SEBR 4228</strain>
    </source>
</reference>
<accession>E1RB22</accession>
<feature type="domain" description="Polymerase nucleotidyl transferase" evidence="1">
    <location>
        <begin position="12"/>
        <end position="69"/>
    </location>
</feature>
<evidence type="ECO:0000313" key="2">
    <source>
        <dbReference type="EMBL" id="ADK79552.1"/>
    </source>
</evidence>
<dbReference type="CDD" id="cd05403">
    <property type="entry name" value="NT_KNTase_like"/>
    <property type="match status" value="1"/>
</dbReference>
<dbReference type="InterPro" id="IPR002934">
    <property type="entry name" value="Polymerase_NTP_transf_dom"/>
</dbReference>
<dbReference type="PANTHER" id="PTHR33933:SF1">
    <property type="entry name" value="PROTEIN ADENYLYLTRANSFERASE MNTA-RELATED"/>
    <property type="match status" value="1"/>
</dbReference>
<dbReference type="HOGENOM" id="CLU_130257_9_5_12"/>
<evidence type="ECO:0000259" key="1">
    <source>
        <dbReference type="Pfam" id="PF01909"/>
    </source>
</evidence>
<keyword evidence="3" id="KW-1185">Reference proteome</keyword>
<dbReference type="OrthoDB" id="9799750at2"/>
<dbReference type="GO" id="GO:0016779">
    <property type="term" value="F:nucleotidyltransferase activity"/>
    <property type="evidence" value="ECO:0007669"/>
    <property type="project" value="InterPro"/>
</dbReference>
<organism evidence="2 3">
    <name type="scientific">Sediminispirochaeta smaragdinae (strain DSM 11293 / JCM 15392 / SEBR 4228)</name>
    <name type="common">Spirochaeta smaragdinae</name>
    <dbReference type="NCBI Taxonomy" id="573413"/>
    <lineage>
        <taxon>Bacteria</taxon>
        <taxon>Pseudomonadati</taxon>
        <taxon>Spirochaetota</taxon>
        <taxon>Spirochaetia</taxon>
        <taxon>Spirochaetales</taxon>
        <taxon>Spirochaetaceae</taxon>
        <taxon>Sediminispirochaeta</taxon>
    </lineage>
</organism>
<dbReference type="AlphaFoldDB" id="E1RB22"/>